<dbReference type="InterPro" id="IPR036052">
    <property type="entry name" value="TrpB-like_PALP_sf"/>
</dbReference>
<evidence type="ECO:0000259" key="4">
    <source>
        <dbReference type="Pfam" id="PF00291"/>
    </source>
</evidence>
<dbReference type="InterPro" id="IPR001216">
    <property type="entry name" value="P-phosphate_BS"/>
</dbReference>
<comment type="cofactor">
    <cofactor evidence="1">
        <name>pyridoxal 5'-phosphate</name>
        <dbReference type="ChEBI" id="CHEBI:597326"/>
    </cofactor>
</comment>
<dbReference type="CDD" id="cd01561">
    <property type="entry name" value="CBS_like"/>
    <property type="match status" value="1"/>
</dbReference>
<dbReference type="PROSITE" id="PS00901">
    <property type="entry name" value="CYS_SYNTHASE"/>
    <property type="match status" value="1"/>
</dbReference>
<dbReference type="GO" id="GO:0016765">
    <property type="term" value="F:transferase activity, transferring alkyl or aryl (other than methyl) groups"/>
    <property type="evidence" value="ECO:0007669"/>
    <property type="project" value="UniProtKB-ARBA"/>
</dbReference>
<evidence type="ECO:0000256" key="1">
    <source>
        <dbReference type="ARBA" id="ARBA00001933"/>
    </source>
</evidence>
<dbReference type="GO" id="GO:0006535">
    <property type="term" value="P:cysteine biosynthetic process from serine"/>
    <property type="evidence" value="ECO:0007669"/>
    <property type="project" value="InterPro"/>
</dbReference>
<reference evidence="5 6" key="1">
    <citation type="submission" date="2018-08" db="EMBL/GenBank/DDBJ databases">
        <title>Jishengella sp. nov., isolated from a root of Azadirachta indica A. Juss. var. siamensis Valenton.</title>
        <authorList>
            <person name="Kuncharoen N."/>
            <person name="Tanasupawat S."/>
            <person name="Kudo T."/>
            <person name="Ohkuma M."/>
        </authorList>
    </citation>
    <scope>NUCLEOTIDE SEQUENCE [LARGE SCALE GENOMIC DNA]</scope>
    <source>
        <strain evidence="5 6">AZ1-13</strain>
    </source>
</reference>
<proteinExistence type="inferred from homology"/>
<dbReference type="InterPro" id="IPR050214">
    <property type="entry name" value="Cys_Synth/Cystath_Beta-Synth"/>
</dbReference>
<evidence type="ECO:0000256" key="2">
    <source>
        <dbReference type="ARBA" id="ARBA00007103"/>
    </source>
</evidence>
<dbReference type="FunFam" id="3.40.50.1100:FF:000003">
    <property type="entry name" value="Cystathionine beta-synthase"/>
    <property type="match status" value="1"/>
</dbReference>
<dbReference type="PANTHER" id="PTHR10314">
    <property type="entry name" value="CYSTATHIONINE BETA-SYNTHASE"/>
    <property type="match status" value="1"/>
</dbReference>
<dbReference type="AlphaFoldDB" id="A0A418N1S3"/>
<gene>
    <name evidence="5" type="ORF">D2L64_02010</name>
</gene>
<name>A0A418N1S3_9ACTN</name>
<dbReference type="FunFam" id="3.40.50.1100:FF:000118">
    <property type="entry name" value="Related to CYS4-cystathionine beta-synthase"/>
    <property type="match status" value="1"/>
</dbReference>
<dbReference type="SUPFAM" id="SSF53686">
    <property type="entry name" value="Tryptophan synthase beta subunit-like PLP-dependent enzymes"/>
    <property type="match status" value="1"/>
</dbReference>
<protein>
    <submittedName>
        <fullName evidence="5">Pyridoxal-phosphate dependent enzyme</fullName>
    </submittedName>
</protein>
<dbReference type="Proteomes" id="UP000283832">
    <property type="component" value="Unassembled WGS sequence"/>
</dbReference>
<evidence type="ECO:0000256" key="3">
    <source>
        <dbReference type="ARBA" id="ARBA00022898"/>
    </source>
</evidence>
<keyword evidence="3" id="KW-0663">Pyridoxal phosphate</keyword>
<dbReference type="InterPro" id="IPR046342">
    <property type="entry name" value="CBS_dom_sf"/>
</dbReference>
<organism evidence="5 6">
    <name type="scientific">Micromonospora radicis</name>
    <dbReference type="NCBI Taxonomy" id="1894971"/>
    <lineage>
        <taxon>Bacteria</taxon>
        <taxon>Bacillati</taxon>
        <taxon>Actinomycetota</taxon>
        <taxon>Actinomycetes</taxon>
        <taxon>Micromonosporales</taxon>
        <taxon>Micromonosporaceae</taxon>
        <taxon>Micromonospora</taxon>
    </lineage>
</organism>
<dbReference type="EMBL" id="QXEC01000001">
    <property type="protein sequence ID" value="RIV41491.1"/>
    <property type="molecule type" value="Genomic_DNA"/>
</dbReference>
<evidence type="ECO:0000313" key="6">
    <source>
        <dbReference type="Proteomes" id="UP000283832"/>
    </source>
</evidence>
<evidence type="ECO:0000313" key="5">
    <source>
        <dbReference type="EMBL" id="RIV41491.1"/>
    </source>
</evidence>
<dbReference type="RefSeq" id="WP_119572690.1">
    <property type="nucleotide sequence ID" value="NZ_QXEC01000001.1"/>
</dbReference>
<comment type="caution">
    <text evidence="5">The sequence shown here is derived from an EMBL/GenBank/DDBJ whole genome shotgun (WGS) entry which is preliminary data.</text>
</comment>
<comment type="similarity">
    <text evidence="2">Belongs to the cysteine synthase/cystathionine beta-synthase family.</text>
</comment>
<dbReference type="SUPFAM" id="SSF54631">
    <property type="entry name" value="CBS-domain pair"/>
    <property type="match status" value="1"/>
</dbReference>
<dbReference type="Gene3D" id="3.40.50.1100">
    <property type="match status" value="2"/>
</dbReference>
<accession>A0A418N1S3</accession>
<sequence length="465" mass="48381">MSRYESLTDLIGNTPLVRLRRVVAADSAPLYAKVEYLNPGGSVKDRIALRMVAAAEAQGLLGPGGTIVEPTSGNTGVGLAIVAQQKGYHCVFTCPDKVSRDKIDVLRAYGAEVVICPAAVRPEHPDSYRSVARRIAAERPGAVQLNQYANQSNPDSHYHTTGPELWRQTEGRLTHFVTGIGTGGTISGTGRYLKEVSDGAVRVVGVDPDGSIYSGGTGRPYLLEGVGQPSYPDSYDPTVVDEIIPVADHEAIMMTRRLAREDALLTGGSGGMAVAAAARVAAEAGPQALVVVLLPDSGRGYLSKIFNDDWLAGLGLHDPPTDQPRVRDAAIGGHPALIRPDETLAHAVKLLRDADTTHLLVSAAPPPVRLAEILGTVTAAVLARAYAAGAGPDEPVGAHLGPVPPQVGAGMPLPDVIPLLTDPSAALLVVDGGRPSCLLTARCLVGYLAEGRPAGLSAPSPLGEQ</sequence>
<dbReference type="Pfam" id="PF00291">
    <property type="entry name" value="PALP"/>
    <property type="match status" value="1"/>
</dbReference>
<dbReference type="OrthoDB" id="9805733at2"/>
<keyword evidence="6" id="KW-1185">Reference proteome</keyword>
<dbReference type="InterPro" id="IPR001926">
    <property type="entry name" value="TrpB-like_PALP"/>
</dbReference>
<feature type="domain" description="Tryptophan synthase beta chain-like PALP" evidence="4">
    <location>
        <begin position="8"/>
        <end position="296"/>
    </location>
</feature>